<dbReference type="InterPro" id="IPR018060">
    <property type="entry name" value="HTH_AraC"/>
</dbReference>
<name>A0A2K2F7F3_9CLOT</name>
<dbReference type="PANTHER" id="PTHR47504:SF5">
    <property type="entry name" value="RIGHT ORIGIN-BINDING PROTEIN"/>
    <property type="match status" value="1"/>
</dbReference>
<organism evidence="6 7">
    <name type="scientific">Clostridium thermosuccinogenes</name>
    <dbReference type="NCBI Taxonomy" id="84032"/>
    <lineage>
        <taxon>Bacteria</taxon>
        <taxon>Bacillati</taxon>
        <taxon>Bacillota</taxon>
        <taxon>Clostridia</taxon>
        <taxon>Eubacteriales</taxon>
        <taxon>Clostridiaceae</taxon>
        <taxon>Clostridium</taxon>
    </lineage>
</organism>
<feature type="domain" description="GGDEF" evidence="5">
    <location>
        <begin position="146"/>
        <end position="277"/>
    </location>
</feature>
<dbReference type="InterPro" id="IPR020449">
    <property type="entry name" value="Tscrpt_reg_AraC-type_HTH"/>
</dbReference>
<accession>A0A2K2F7F3</accession>
<evidence type="ECO:0008006" key="8">
    <source>
        <dbReference type="Google" id="ProtNLM"/>
    </source>
</evidence>
<keyword evidence="2" id="KW-0238">DNA-binding</keyword>
<dbReference type="GO" id="GO:0043565">
    <property type="term" value="F:sequence-specific DNA binding"/>
    <property type="evidence" value="ECO:0007669"/>
    <property type="project" value="InterPro"/>
</dbReference>
<feature type="domain" description="HTH araC/xylS-type" evidence="4">
    <location>
        <begin position="8"/>
        <end position="106"/>
    </location>
</feature>
<dbReference type="RefSeq" id="WP_103083027.1">
    <property type="nucleotide sequence ID" value="NZ_CP021850.1"/>
</dbReference>
<dbReference type="InterPro" id="IPR050959">
    <property type="entry name" value="MarA-like"/>
</dbReference>
<dbReference type="CDD" id="cd01949">
    <property type="entry name" value="GGDEF"/>
    <property type="match status" value="1"/>
</dbReference>
<dbReference type="GO" id="GO:0003700">
    <property type="term" value="F:DNA-binding transcription factor activity"/>
    <property type="evidence" value="ECO:0007669"/>
    <property type="project" value="InterPro"/>
</dbReference>
<protein>
    <recommendedName>
        <fullName evidence="8">AraC family transcriptional regulator</fullName>
    </recommendedName>
</protein>
<dbReference type="InterPro" id="IPR009057">
    <property type="entry name" value="Homeodomain-like_sf"/>
</dbReference>
<dbReference type="Proteomes" id="UP000236151">
    <property type="component" value="Unassembled WGS sequence"/>
</dbReference>
<evidence type="ECO:0000259" key="4">
    <source>
        <dbReference type="PROSITE" id="PS01124"/>
    </source>
</evidence>
<comment type="caution">
    <text evidence="6">The sequence shown here is derived from an EMBL/GenBank/DDBJ whole genome shotgun (WGS) entry which is preliminary data.</text>
</comment>
<dbReference type="PANTHER" id="PTHR47504">
    <property type="entry name" value="RIGHT ORIGIN-BINDING PROTEIN"/>
    <property type="match status" value="1"/>
</dbReference>
<gene>
    <name evidence="6" type="ORF">CDQ84_17465</name>
</gene>
<keyword evidence="1" id="KW-0805">Transcription regulation</keyword>
<dbReference type="InterPro" id="IPR000160">
    <property type="entry name" value="GGDEF_dom"/>
</dbReference>
<dbReference type="SMART" id="SM00267">
    <property type="entry name" value="GGDEF"/>
    <property type="match status" value="1"/>
</dbReference>
<dbReference type="PROSITE" id="PS01124">
    <property type="entry name" value="HTH_ARAC_FAMILY_2"/>
    <property type="match status" value="1"/>
</dbReference>
<evidence type="ECO:0000313" key="7">
    <source>
        <dbReference type="Proteomes" id="UP000236151"/>
    </source>
</evidence>
<dbReference type="PRINTS" id="PR00032">
    <property type="entry name" value="HTHARAC"/>
</dbReference>
<proteinExistence type="predicted"/>
<evidence type="ECO:0000256" key="2">
    <source>
        <dbReference type="ARBA" id="ARBA00023125"/>
    </source>
</evidence>
<dbReference type="Pfam" id="PF00990">
    <property type="entry name" value="GGDEF"/>
    <property type="match status" value="1"/>
</dbReference>
<keyword evidence="3" id="KW-0804">Transcription</keyword>
<dbReference type="AlphaFoldDB" id="A0A2K2F7F3"/>
<evidence type="ECO:0000256" key="3">
    <source>
        <dbReference type="ARBA" id="ARBA00023163"/>
    </source>
</evidence>
<sequence>MRDLSVLVTALEVVENNLCKRFTVEDLARECYVSVSGLQKLFSYVFGLSVGEYLSKRRLSVAARDLVNTKKSITSIALTYRYTSPEAFSRAFRKFWGISPSAFRKEHRFFELFPKFEFNLENGGYNMSARRKVDITELYDELKKLRDTYVLCADICNLKLTNDTYGFAAGDLVIAETARRIDSSLSDDMLMFRIGRDEFVVLTGYNSVIDAETLAQKITALNGKHVTYDGKEIPVSIRIGISKIPNGGLSYKEAFDKMHDTIERVKQDGVFIGVLEE</sequence>
<evidence type="ECO:0000259" key="5">
    <source>
        <dbReference type="PROSITE" id="PS50887"/>
    </source>
</evidence>
<dbReference type="NCBIfam" id="TIGR00254">
    <property type="entry name" value="GGDEF"/>
    <property type="match status" value="1"/>
</dbReference>
<dbReference type="PROSITE" id="PS00041">
    <property type="entry name" value="HTH_ARAC_FAMILY_1"/>
    <property type="match status" value="1"/>
</dbReference>
<dbReference type="OrthoDB" id="45544at2"/>
<dbReference type="SUPFAM" id="SSF46689">
    <property type="entry name" value="Homeodomain-like"/>
    <property type="match status" value="2"/>
</dbReference>
<keyword evidence="7" id="KW-1185">Reference proteome</keyword>
<dbReference type="InterPro" id="IPR018062">
    <property type="entry name" value="HTH_AraC-typ_CS"/>
</dbReference>
<dbReference type="Gene3D" id="3.30.70.270">
    <property type="match status" value="1"/>
</dbReference>
<dbReference type="KEGG" id="cthd:CDO33_00010"/>
<dbReference type="PROSITE" id="PS50887">
    <property type="entry name" value="GGDEF"/>
    <property type="match status" value="1"/>
</dbReference>
<evidence type="ECO:0000256" key="1">
    <source>
        <dbReference type="ARBA" id="ARBA00023015"/>
    </source>
</evidence>
<dbReference type="SMART" id="SM00342">
    <property type="entry name" value="HTH_ARAC"/>
    <property type="match status" value="1"/>
</dbReference>
<dbReference type="InterPro" id="IPR043128">
    <property type="entry name" value="Rev_trsase/Diguanyl_cyclase"/>
</dbReference>
<evidence type="ECO:0000313" key="6">
    <source>
        <dbReference type="EMBL" id="PNT95251.1"/>
    </source>
</evidence>
<dbReference type="InterPro" id="IPR029787">
    <property type="entry name" value="Nucleotide_cyclase"/>
</dbReference>
<dbReference type="Pfam" id="PF12833">
    <property type="entry name" value="HTH_18"/>
    <property type="match status" value="1"/>
</dbReference>
<dbReference type="Gene3D" id="1.10.10.60">
    <property type="entry name" value="Homeodomain-like"/>
    <property type="match status" value="2"/>
</dbReference>
<dbReference type="EMBL" id="NIOJ01000071">
    <property type="protein sequence ID" value="PNT95251.1"/>
    <property type="molecule type" value="Genomic_DNA"/>
</dbReference>
<dbReference type="SUPFAM" id="SSF55073">
    <property type="entry name" value="Nucleotide cyclase"/>
    <property type="match status" value="1"/>
</dbReference>
<reference evidence="6 7" key="1">
    <citation type="submission" date="2017-06" db="EMBL/GenBank/DDBJ databases">
        <title>Investigating the central metabolism of Clostridium thermosuccinogenes.</title>
        <authorList>
            <person name="Koendjbiharie J.G."/>
            <person name="van Kranenburg R."/>
        </authorList>
    </citation>
    <scope>NUCLEOTIDE SEQUENCE [LARGE SCALE GENOMIC DNA]</scope>
    <source>
        <strain evidence="6 7">DSM 5806</strain>
    </source>
</reference>